<dbReference type="InterPro" id="IPR043737">
    <property type="entry name" value="DUF5682"/>
</dbReference>
<evidence type="ECO:0000313" key="2">
    <source>
        <dbReference type="Proteomes" id="UP000237682"/>
    </source>
</evidence>
<sequence>MDERVHLFGIRHHGPGSAASLLMALDALQPAIVLIEGPPEADGLIVYAGLAGMKPPVALLAYAAEDPAQSSFFPFASFSPEWQTMRWAARHDRPVHFIDLPIGASLAARMQPEPPEEAADEGAAAIEESLFQGDPLDRLAEISGHADGEAFWNALVESRGAASEVFAVIADAMTELRASFPEDPARSPAALREARREAHMRLRIRDALKETTGPVAVVCGAWHVPALARKVAIADDKALLKDLPKAKVEVTWIPWTETRLAAASGYGAGVSSPGWYAHLWRLYEDRADSMQPDVFASTWQTRVATLLREEGHSASTASVIEASRLATGLAAMRDLAAPGLAEMRDATLAALCHGDETPFRVVERRLIIGEAVGELDEDVPQMPLAADLALWQKRLRLKPEAVAQEVSLDLRSEAGLAKSTLLHRLDLIGVGWGRLSGSGGGRGTFREIWVLAWTPELSVKLAEALIHGVTIEQATSGAAVARASATKDVRVLADLVRLCLMSDLPQAAEQCIGLLQAAAVDAADVVSLMQAVPPLVSVLRYGTARKMPTEALASLAKAMAVEVNAGLGLAAANLDDDAAAAMRKAMVEFDDALNLLDDTHLSREWLQRLRDLGDDASVTPLIAGLGLRRLYDRSALGEDEAATGFARALSPGNAPKAAGQWLEGFLGNSAEVILQDPALFALVDDWLTQQESTDFTEVLPMLRRAFSGFGVSERRRLMAEVARATSGRHIAPKRSGDDLSAPGFAAALPLLTSILGLDTHVR</sequence>
<name>A0A2S9QFW5_9HYPH</name>
<dbReference type="OrthoDB" id="9768066at2"/>
<accession>A0A2S9QFW5</accession>
<comment type="caution">
    <text evidence="1">The sequence shown here is derived from an EMBL/GenBank/DDBJ whole genome shotgun (WGS) entry which is preliminary data.</text>
</comment>
<reference evidence="1 2" key="1">
    <citation type="submission" date="2018-02" db="EMBL/GenBank/DDBJ databases">
        <title>Whole genome sequencing of endophytic bacterium.</title>
        <authorList>
            <person name="Eedara R."/>
            <person name="Podile A.R."/>
        </authorList>
    </citation>
    <scope>NUCLEOTIDE SEQUENCE [LARGE SCALE GENOMIC DNA]</scope>
    <source>
        <strain evidence="1 2">RP1T</strain>
    </source>
</reference>
<evidence type="ECO:0000313" key="1">
    <source>
        <dbReference type="EMBL" id="PRH88243.1"/>
    </source>
</evidence>
<dbReference type="RefSeq" id="WP_105861909.1">
    <property type="nucleotide sequence ID" value="NZ_PUEJ01000003.1"/>
</dbReference>
<proteinExistence type="predicted"/>
<organism evidence="1 2">
    <name type="scientific">Labrys okinawensis</name>
    <dbReference type="NCBI Taxonomy" id="346911"/>
    <lineage>
        <taxon>Bacteria</taxon>
        <taxon>Pseudomonadati</taxon>
        <taxon>Pseudomonadota</taxon>
        <taxon>Alphaproteobacteria</taxon>
        <taxon>Hyphomicrobiales</taxon>
        <taxon>Xanthobacteraceae</taxon>
        <taxon>Labrys</taxon>
    </lineage>
</organism>
<keyword evidence="2" id="KW-1185">Reference proteome</keyword>
<dbReference type="Proteomes" id="UP000237682">
    <property type="component" value="Unassembled WGS sequence"/>
</dbReference>
<dbReference type="AlphaFoldDB" id="A0A2S9QFW5"/>
<dbReference type="EMBL" id="PUEJ01000003">
    <property type="protein sequence ID" value="PRH88243.1"/>
    <property type="molecule type" value="Genomic_DNA"/>
</dbReference>
<protein>
    <submittedName>
        <fullName evidence="1">Uncharacterized protein</fullName>
    </submittedName>
</protein>
<gene>
    <name evidence="1" type="ORF">C5L14_10245</name>
</gene>
<dbReference type="Pfam" id="PF18934">
    <property type="entry name" value="DUF5682"/>
    <property type="match status" value="1"/>
</dbReference>